<proteinExistence type="predicted"/>
<organism evidence="2">
    <name type="scientific">bioreactor metagenome</name>
    <dbReference type="NCBI Taxonomy" id="1076179"/>
    <lineage>
        <taxon>unclassified sequences</taxon>
        <taxon>metagenomes</taxon>
        <taxon>ecological metagenomes</taxon>
    </lineage>
</organism>
<name>A0A645DCL9_9ZZZZ</name>
<reference evidence="2" key="1">
    <citation type="submission" date="2019-08" db="EMBL/GenBank/DDBJ databases">
        <authorList>
            <person name="Kucharzyk K."/>
            <person name="Murdoch R.W."/>
            <person name="Higgins S."/>
            <person name="Loffler F."/>
        </authorList>
    </citation>
    <scope>NUCLEOTIDE SEQUENCE</scope>
</reference>
<protein>
    <recommendedName>
        <fullName evidence="3">DUF304 domain-containing protein</fullName>
    </recommendedName>
</protein>
<feature type="transmembrane region" description="Helical" evidence="1">
    <location>
        <begin position="64"/>
        <end position="81"/>
    </location>
</feature>
<keyword evidence="1" id="KW-0472">Membrane</keyword>
<dbReference type="AlphaFoldDB" id="A0A645DCL9"/>
<accession>A0A645DCL9</accession>
<feature type="transmembrane region" description="Helical" evidence="1">
    <location>
        <begin position="35"/>
        <end position="52"/>
    </location>
</feature>
<evidence type="ECO:0000313" key="2">
    <source>
        <dbReference type="EMBL" id="MPM87230.1"/>
    </source>
</evidence>
<gene>
    <name evidence="2" type="ORF">SDC9_134325</name>
</gene>
<dbReference type="EMBL" id="VSSQ01035096">
    <property type="protein sequence ID" value="MPM87230.1"/>
    <property type="molecule type" value="Genomic_DNA"/>
</dbReference>
<keyword evidence="1" id="KW-0812">Transmembrane</keyword>
<keyword evidence="1" id="KW-1133">Transmembrane helix</keyword>
<evidence type="ECO:0000256" key="1">
    <source>
        <dbReference type="SAM" id="Phobius"/>
    </source>
</evidence>
<evidence type="ECO:0008006" key="3">
    <source>
        <dbReference type="Google" id="ProtNLM"/>
    </source>
</evidence>
<comment type="caution">
    <text evidence="2">The sequence shown here is derived from an EMBL/GenBank/DDBJ whole genome shotgun (WGS) entry which is preliminary data.</text>
</comment>
<sequence>MEKELNGYLRNGETVRWSGSTAPFPLLGERTREQIIFKWVATAACACALLWVYCRRSDAPSAKFITLVVILAAIVIVTPWLEQRSIMGQKYFITSQRAIFLTRDKSMYYMELGQIDSVKRVSLHGEADTLVLGSAIFEDIRRQLRWRASHPKTNLQSQDGQDRAMGLVFYGIRGADIAEMLLQKPAVAETV</sequence>